<dbReference type="CDD" id="cd03445">
    <property type="entry name" value="Thioesterase_II_repeat2"/>
    <property type="match status" value="1"/>
</dbReference>
<evidence type="ECO:0000256" key="1">
    <source>
        <dbReference type="ARBA" id="ARBA00006538"/>
    </source>
</evidence>
<dbReference type="GO" id="GO:0009062">
    <property type="term" value="P:fatty acid catabolic process"/>
    <property type="evidence" value="ECO:0007669"/>
    <property type="project" value="TreeGrafter"/>
</dbReference>
<evidence type="ECO:0008006" key="7">
    <source>
        <dbReference type="Google" id="ProtNLM"/>
    </source>
</evidence>
<evidence type="ECO:0000259" key="3">
    <source>
        <dbReference type="Pfam" id="PF13622"/>
    </source>
</evidence>
<keyword evidence="2" id="KW-0378">Hydrolase</keyword>
<dbReference type="eggNOG" id="KOG3016">
    <property type="taxonomic scope" value="Eukaryota"/>
</dbReference>
<dbReference type="OMA" id="LMANWES"/>
<accession>W3XHM6</accession>
<dbReference type="PANTHER" id="PTHR11066:SF34">
    <property type="entry name" value="ACYL-COENZYME A THIOESTERASE 8"/>
    <property type="match status" value="1"/>
</dbReference>
<dbReference type="SUPFAM" id="SSF54637">
    <property type="entry name" value="Thioesterase/thiol ester dehydrase-isomerase"/>
    <property type="match status" value="2"/>
</dbReference>
<sequence length="315" mass="34127">MAARSLLGVLTSVTPAPELGRDIYTNQGPLIQQPVGEAAFGGSILSQAISAAAATVQPLLHVVSSQSSFLRPVQASSHVHYHVERTSDGRTSATRVVRATQGGGGPCLYVAIISFQTHGLVTPANNEHNALKYAEPLPDLGGLHPHSIPKQDFPQLFQLSDESLQVLSKFGVSADDPFDWRLLPLEKSVCKSNSAQIHTYAFVRAEPRSTHSGISHLAAMAFLSDISLLELSLMANWESVHEDARALAMSTTLNSQITLHSPTARIDEWMVCESGISWVKGGRVTNYQRFWNAANGEILMECTQDAIIKHGRAQI</sequence>
<evidence type="ECO:0000313" key="6">
    <source>
        <dbReference type="Proteomes" id="UP000030651"/>
    </source>
</evidence>
<proteinExistence type="inferred from homology"/>
<dbReference type="AlphaFoldDB" id="W3XHM6"/>
<comment type="similarity">
    <text evidence="1">Belongs to the C/M/P thioester hydrolase family.</text>
</comment>
<feature type="domain" description="Acyl-CoA thioesterase-like N-terminal HotDog" evidence="3">
    <location>
        <begin position="34"/>
        <end position="115"/>
    </location>
</feature>
<reference evidence="6" key="1">
    <citation type="journal article" date="2015" name="BMC Genomics">
        <title>Genomic and transcriptomic analysis of the endophytic fungus Pestalotiopsis fici reveals its lifestyle and high potential for synthesis of natural products.</title>
        <authorList>
            <person name="Wang X."/>
            <person name="Zhang X."/>
            <person name="Liu L."/>
            <person name="Xiang M."/>
            <person name="Wang W."/>
            <person name="Sun X."/>
            <person name="Che Y."/>
            <person name="Guo L."/>
            <person name="Liu G."/>
            <person name="Guo L."/>
            <person name="Wang C."/>
            <person name="Yin W.B."/>
            <person name="Stadler M."/>
            <person name="Zhang X."/>
            <person name="Liu X."/>
        </authorList>
    </citation>
    <scope>NUCLEOTIDE SEQUENCE [LARGE SCALE GENOMIC DNA]</scope>
    <source>
        <strain evidence="6">W106-1 / CGMCC3.15140</strain>
    </source>
</reference>
<dbReference type="KEGG" id="pfy:PFICI_02967"/>
<dbReference type="Pfam" id="PF20789">
    <property type="entry name" value="4HBT_3C"/>
    <property type="match status" value="1"/>
</dbReference>
<protein>
    <recommendedName>
        <fullName evidence="7">Acyl-CoA thioesterase II</fullName>
    </recommendedName>
</protein>
<dbReference type="InterPro" id="IPR003703">
    <property type="entry name" value="Acyl_CoA_thio"/>
</dbReference>
<dbReference type="GO" id="GO:0005782">
    <property type="term" value="C:peroxisomal matrix"/>
    <property type="evidence" value="ECO:0007669"/>
    <property type="project" value="UniProtKB-SubCell"/>
</dbReference>
<dbReference type="GeneID" id="19267980"/>
<evidence type="ECO:0000259" key="4">
    <source>
        <dbReference type="Pfam" id="PF20789"/>
    </source>
</evidence>
<organism evidence="5 6">
    <name type="scientific">Pestalotiopsis fici (strain W106-1 / CGMCC3.15140)</name>
    <dbReference type="NCBI Taxonomy" id="1229662"/>
    <lineage>
        <taxon>Eukaryota</taxon>
        <taxon>Fungi</taxon>
        <taxon>Dikarya</taxon>
        <taxon>Ascomycota</taxon>
        <taxon>Pezizomycotina</taxon>
        <taxon>Sordariomycetes</taxon>
        <taxon>Xylariomycetidae</taxon>
        <taxon>Amphisphaeriales</taxon>
        <taxon>Sporocadaceae</taxon>
        <taxon>Pestalotiopsis</taxon>
    </lineage>
</organism>
<feature type="domain" description="Acyl-CoA thioesterase-like C-terminal" evidence="4">
    <location>
        <begin position="193"/>
        <end position="307"/>
    </location>
</feature>
<gene>
    <name evidence="5" type="ORF">PFICI_02967</name>
</gene>
<dbReference type="EMBL" id="KI912110">
    <property type="protein sequence ID" value="ETS84942.1"/>
    <property type="molecule type" value="Genomic_DNA"/>
</dbReference>
<keyword evidence="6" id="KW-1185">Reference proteome</keyword>
<dbReference type="InParanoid" id="W3XHM6"/>
<dbReference type="PANTHER" id="PTHR11066">
    <property type="entry name" value="ACYL-COA THIOESTERASE"/>
    <property type="match status" value="1"/>
</dbReference>
<dbReference type="InterPro" id="IPR049450">
    <property type="entry name" value="ACOT8-like_C"/>
</dbReference>
<dbReference type="InterPro" id="IPR049449">
    <property type="entry name" value="TesB_ACOT8-like_N"/>
</dbReference>
<dbReference type="Proteomes" id="UP000030651">
    <property type="component" value="Unassembled WGS sequence"/>
</dbReference>
<dbReference type="Gene3D" id="2.40.160.210">
    <property type="entry name" value="Acyl-CoA thioesterase, double hotdog domain"/>
    <property type="match status" value="1"/>
</dbReference>
<name>W3XHM6_PESFW</name>
<dbReference type="Pfam" id="PF13622">
    <property type="entry name" value="4HBT_3"/>
    <property type="match status" value="1"/>
</dbReference>
<evidence type="ECO:0000313" key="5">
    <source>
        <dbReference type="EMBL" id="ETS84942.1"/>
    </source>
</evidence>
<dbReference type="OrthoDB" id="68328at2759"/>
<dbReference type="STRING" id="1229662.W3XHM6"/>
<dbReference type="GO" id="GO:0047617">
    <property type="term" value="F:fatty acyl-CoA hydrolase activity"/>
    <property type="evidence" value="ECO:0007669"/>
    <property type="project" value="InterPro"/>
</dbReference>
<dbReference type="RefSeq" id="XP_007829739.1">
    <property type="nucleotide sequence ID" value="XM_007831548.1"/>
</dbReference>
<dbReference type="InterPro" id="IPR042171">
    <property type="entry name" value="Acyl-CoA_hotdog"/>
</dbReference>
<dbReference type="InterPro" id="IPR029069">
    <property type="entry name" value="HotDog_dom_sf"/>
</dbReference>
<evidence type="ECO:0000256" key="2">
    <source>
        <dbReference type="ARBA" id="ARBA00022801"/>
    </source>
</evidence>
<dbReference type="GO" id="GO:0006637">
    <property type="term" value="P:acyl-CoA metabolic process"/>
    <property type="evidence" value="ECO:0007669"/>
    <property type="project" value="InterPro"/>
</dbReference>
<dbReference type="HOGENOM" id="CLU_032690_3_1_1"/>